<evidence type="ECO:0000313" key="2">
    <source>
        <dbReference type="EMBL" id="XDV66670.1"/>
    </source>
</evidence>
<dbReference type="AlphaFoldDB" id="A0AB39YAN8"/>
<dbReference type="RefSeq" id="WP_369779010.1">
    <property type="nucleotide sequence ID" value="NZ_CP165727.1"/>
</dbReference>
<accession>A0AB39YAN8</accession>
<keyword evidence="1" id="KW-1133">Transmembrane helix</keyword>
<reference evidence="2" key="1">
    <citation type="submission" date="2024-08" db="EMBL/GenBank/DDBJ databases">
        <authorList>
            <person name="Yu S.T."/>
        </authorList>
    </citation>
    <scope>NUCLEOTIDE SEQUENCE</scope>
    <source>
        <strain evidence="2">R33</strain>
    </source>
</reference>
<sequence>MSMLLRNVLVLAVEFGAALLLREPGAPWIPVLLAVFVVGSGVLHGTEAEFVPRFLAALAAVGIAELGSRAWASPDAVPTAGTGAAILLAVQTLVLIRYSLRRRRVA</sequence>
<protein>
    <recommendedName>
        <fullName evidence="3">Integral membrane protein</fullName>
    </recommendedName>
</protein>
<feature type="transmembrane region" description="Helical" evidence="1">
    <location>
        <begin position="80"/>
        <end position="100"/>
    </location>
</feature>
<name>A0AB39YAN8_9ACTN</name>
<feature type="transmembrane region" description="Helical" evidence="1">
    <location>
        <begin position="50"/>
        <end position="68"/>
    </location>
</feature>
<feature type="transmembrane region" description="Helical" evidence="1">
    <location>
        <begin position="26"/>
        <end position="43"/>
    </location>
</feature>
<keyword evidence="1" id="KW-0812">Transmembrane</keyword>
<organism evidence="2">
    <name type="scientific">Streptomyces sp. R33</name>
    <dbReference type="NCBI Taxonomy" id="3238629"/>
    <lineage>
        <taxon>Bacteria</taxon>
        <taxon>Bacillati</taxon>
        <taxon>Actinomycetota</taxon>
        <taxon>Actinomycetes</taxon>
        <taxon>Kitasatosporales</taxon>
        <taxon>Streptomycetaceae</taxon>
        <taxon>Streptomyces</taxon>
    </lineage>
</organism>
<proteinExistence type="predicted"/>
<gene>
    <name evidence="2" type="ORF">AB5J51_28955</name>
</gene>
<evidence type="ECO:0008006" key="3">
    <source>
        <dbReference type="Google" id="ProtNLM"/>
    </source>
</evidence>
<keyword evidence="1" id="KW-0472">Membrane</keyword>
<dbReference type="EMBL" id="CP165727">
    <property type="protein sequence ID" value="XDV66670.1"/>
    <property type="molecule type" value="Genomic_DNA"/>
</dbReference>
<evidence type="ECO:0000256" key="1">
    <source>
        <dbReference type="SAM" id="Phobius"/>
    </source>
</evidence>